<dbReference type="InterPro" id="IPR051012">
    <property type="entry name" value="CellSynth/LPSAsmb/PSIAsmb"/>
</dbReference>
<keyword evidence="5" id="KW-1185">Reference proteome</keyword>
<dbReference type="InterPro" id="IPR019734">
    <property type="entry name" value="TPR_rpt"/>
</dbReference>
<evidence type="ECO:0008006" key="6">
    <source>
        <dbReference type="Google" id="ProtNLM"/>
    </source>
</evidence>
<feature type="repeat" description="TPR" evidence="3">
    <location>
        <begin position="103"/>
        <end position="136"/>
    </location>
</feature>
<reference evidence="4" key="1">
    <citation type="submission" date="2020-05" db="EMBL/GenBank/DDBJ databases">
        <title>Phylogenomic resolution of chytrid fungi.</title>
        <authorList>
            <person name="Stajich J.E."/>
            <person name="Amses K."/>
            <person name="Simmons R."/>
            <person name="Seto K."/>
            <person name="Myers J."/>
            <person name="Bonds A."/>
            <person name="Quandt C.A."/>
            <person name="Barry K."/>
            <person name="Liu P."/>
            <person name="Grigoriev I."/>
            <person name="Longcore J.E."/>
            <person name="James T.Y."/>
        </authorList>
    </citation>
    <scope>NUCLEOTIDE SEQUENCE</scope>
    <source>
        <strain evidence="4">JEL0318</strain>
    </source>
</reference>
<name>A0AAD5S174_9FUNG</name>
<proteinExistence type="predicted"/>
<evidence type="ECO:0000256" key="3">
    <source>
        <dbReference type="PROSITE-ProRule" id="PRU00339"/>
    </source>
</evidence>
<dbReference type="PANTHER" id="PTHR45586">
    <property type="entry name" value="TPR REPEAT-CONTAINING PROTEIN PA4667"/>
    <property type="match status" value="1"/>
</dbReference>
<dbReference type="PROSITE" id="PS50293">
    <property type="entry name" value="TPR_REGION"/>
    <property type="match status" value="1"/>
</dbReference>
<dbReference type="Pfam" id="PF14559">
    <property type="entry name" value="TPR_19"/>
    <property type="match status" value="1"/>
</dbReference>
<evidence type="ECO:0000256" key="2">
    <source>
        <dbReference type="ARBA" id="ARBA00022803"/>
    </source>
</evidence>
<gene>
    <name evidence="4" type="ORF">HK097_005740</name>
</gene>
<dbReference type="SUPFAM" id="SSF48452">
    <property type="entry name" value="TPR-like"/>
    <property type="match status" value="1"/>
</dbReference>
<dbReference type="SMART" id="SM00028">
    <property type="entry name" value="TPR"/>
    <property type="match status" value="3"/>
</dbReference>
<sequence length="227" mass="25196">MATRKLFQTASTTCRTLCKAPALRHSRSPFPRSLTSSAIHINRRTFASTLPTHASHADNLSTTDPLIQKAQEWFDKGTEKWNEEDYQGALDAYEKSIWSRPTADAHYNVANCYLALGNYEKAIKSWQESLALSPSRSDAHINIANVTALKLRDLPTAITHYEAALSIDPTDGEARYNFGVVLDSMGRLEEAIEQYEKAVQSGVEVAEKNLRNAKAKLKEREVGGGKA</sequence>
<organism evidence="4 5">
    <name type="scientific">Rhizophlyctis rosea</name>
    <dbReference type="NCBI Taxonomy" id="64517"/>
    <lineage>
        <taxon>Eukaryota</taxon>
        <taxon>Fungi</taxon>
        <taxon>Fungi incertae sedis</taxon>
        <taxon>Chytridiomycota</taxon>
        <taxon>Chytridiomycota incertae sedis</taxon>
        <taxon>Chytridiomycetes</taxon>
        <taxon>Rhizophlyctidales</taxon>
        <taxon>Rhizophlyctidaceae</taxon>
        <taxon>Rhizophlyctis</taxon>
    </lineage>
</organism>
<dbReference type="InterPro" id="IPR011990">
    <property type="entry name" value="TPR-like_helical_dom_sf"/>
</dbReference>
<evidence type="ECO:0000313" key="4">
    <source>
        <dbReference type="EMBL" id="KAJ3029655.1"/>
    </source>
</evidence>
<evidence type="ECO:0000313" key="5">
    <source>
        <dbReference type="Proteomes" id="UP001212841"/>
    </source>
</evidence>
<keyword evidence="2 3" id="KW-0802">TPR repeat</keyword>
<keyword evidence="1" id="KW-0677">Repeat</keyword>
<feature type="repeat" description="TPR" evidence="3">
    <location>
        <begin position="172"/>
        <end position="205"/>
    </location>
</feature>
<dbReference type="Pfam" id="PF00515">
    <property type="entry name" value="TPR_1"/>
    <property type="match status" value="1"/>
</dbReference>
<evidence type="ECO:0000256" key="1">
    <source>
        <dbReference type="ARBA" id="ARBA00022737"/>
    </source>
</evidence>
<dbReference type="Gene3D" id="1.25.40.10">
    <property type="entry name" value="Tetratricopeptide repeat domain"/>
    <property type="match status" value="1"/>
</dbReference>
<dbReference type="AlphaFoldDB" id="A0AAD5S174"/>
<dbReference type="PANTHER" id="PTHR45586:SF1">
    <property type="entry name" value="LIPOPOLYSACCHARIDE ASSEMBLY PROTEIN B"/>
    <property type="match status" value="1"/>
</dbReference>
<dbReference type="EMBL" id="JADGJD010002692">
    <property type="protein sequence ID" value="KAJ3029655.1"/>
    <property type="molecule type" value="Genomic_DNA"/>
</dbReference>
<accession>A0AAD5S174</accession>
<comment type="caution">
    <text evidence="4">The sequence shown here is derived from an EMBL/GenBank/DDBJ whole genome shotgun (WGS) entry which is preliminary data.</text>
</comment>
<dbReference type="PROSITE" id="PS50005">
    <property type="entry name" value="TPR"/>
    <property type="match status" value="2"/>
</dbReference>
<protein>
    <recommendedName>
        <fullName evidence="6">TPR-like protein</fullName>
    </recommendedName>
</protein>
<dbReference type="Proteomes" id="UP001212841">
    <property type="component" value="Unassembled WGS sequence"/>
</dbReference>